<feature type="non-terminal residue" evidence="2">
    <location>
        <position position="1"/>
    </location>
</feature>
<protein>
    <submittedName>
        <fullName evidence="2">Gfo/Idh/MocA family oxidoreductase</fullName>
    </submittedName>
</protein>
<dbReference type="Proteomes" id="UP000287866">
    <property type="component" value="Unassembled WGS sequence"/>
</dbReference>
<evidence type="ECO:0000313" key="3">
    <source>
        <dbReference type="Proteomes" id="UP000287866"/>
    </source>
</evidence>
<keyword evidence="1" id="KW-0560">Oxidoreductase</keyword>
<accession>A0A8T6R5T3</accession>
<proteinExistence type="predicted"/>
<comment type="caution">
    <text evidence="2">The sequence shown here is derived from an EMBL/GenBank/DDBJ whole genome shotgun (WGS) entry which is preliminary data.</text>
</comment>
<name>A0A8T6R5T3_9MICO</name>
<keyword evidence="3" id="KW-1185">Reference proteome</keyword>
<dbReference type="PANTHER" id="PTHR22604:SF105">
    <property type="entry name" value="TRANS-1,2-DIHYDROBENZENE-1,2-DIOL DEHYDROGENASE"/>
    <property type="match status" value="1"/>
</dbReference>
<dbReference type="AlphaFoldDB" id="A0A8T6R5T3"/>
<sequence length="150" mass="15639">TFATWTLGAPDVVTAVATPAPTGVNGSLAIALGTPSGATASLHTSILADSATTAAVIGTDARVDLHSRYYLPGPMTLHQYEGPSLAWAEAEAEVEHDALHFEAAETARRIVDGERGSPLRPWADTVSTLEVMDRVRAATGLTFDDALAAR</sequence>
<reference evidence="2" key="1">
    <citation type="submission" date="2020-03" db="EMBL/GenBank/DDBJ databases">
        <title>Phycicoccus flavus sp. nov., a novel endophytic actinobacterium isolated from branch of Kandelia candel.</title>
        <authorList>
            <person name="Tuo L."/>
        </authorList>
    </citation>
    <scope>NUCLEOTIDE SEQUENCE</scope>
    <source>
        <strain evidence="2">CMS6Z-2</strain>
    </source>
</reference>
<dbReference type="EMBL" id="SAYU02000056">
    <property type="protein sequence ID" value="NHA69337.1"/>
    <property type="molecule type" value="Genomic_DNA"/>
</dbReference>
<dbReference type="PANTHER" id="PTHR22604">
    <property type="entry name" value="OXIDOREDUCTASES"/>
    <property type="match status" value="1"/>
</dbReference>
<gene>
    <name evidence="2" type="ORF">EPD83_014935</name>
</gene>
<dbReference type="InterPro" id="IPR050984">
    <property type="entry name" value="Gfo/Idh/MocA_domain"/>
</dbReference>
<dbReference type="GO" id="GO:0016491">
    <property type="term" value="F:oxidoreductase activity"/>
    <property type="evidence" value="ECO:0007669"/>
    <property type="project" value="UniProtKB-KW"/>
</dbReference>
<dbReference type="SUPFAM" id="SSF55347">
    <property type="entry name" value="Glyceraldehyde-3-phosphate dehydrogenase-like, C-terminal domain"/>
    <property type="match status" value="1"/>
</dbReference>
<dbReference type="Gene3D" id="3.30.360.10">
    <property type="entry name" value="Dihydrodipicolinate Reductase, domain 2"/>
    <property type="match status" value="1"/>
</dbReference>
<evidence type="ECO:0000313" key="2">
    <source>
        <dbReference type="EMBL" id="NHA69337.1"/>
    </source>
</evidence>
<organism evidence="2 3">
    <name type="scientific">Phycicoccus flavus</name>
    <dbReference type="NCBI Taxonomy" id="2502783"/>
    <lineage>
        <taxon>Bacteria</taxon>
        <taxon>Bacillati</taxon>
        <taxon>Actinomycetota</taxon>
        <taxon>Actinomycetes</taxon>
        <taxon>Micrococcales</taxon>
        <taxon>Intrasporangiaceae</taxon>
        <taxon>Phycicoccus</taxon>
    </lineage>
</organism>
<evidence type="ECO:0000256" key="1">
    <source>
        <dbReference type="ARBA" id="ARBA00023002"/>
    </source>
</evidence>